<reference evidence="3" key="1">
    <citation type="submission" date="2018-02" db="EMBL/GenBank/DDBJ databases">
        <title>Genome sequence of Desulfocucumis palustris strain NAW-5.</title>
        <authorList>
            <person name="Watanabe M."/>
            <person name="Kojima H."/>
            <person name="Fukui M."/>
        </authorList>
    </citation>
    <scope>NUCLEOTIDE SEQUENCE [LARGE SCALE GENOMIC DNA]</scope>
    <source>
        <strain evidence="3">NAW-5</strain>
    </source>
</reference>
<comment type="caution">
    <text evidence="2">The sequence shown here is derived from an EMBL/GenBank/DDBJ whole genome shotgun (WGS) entry which is preliminary data.</text>
</comment>
<dbReference type="Proteomes" id="UP000239549">
    <property type="component" value="Unassembled WGS sequence"/>
</dbReference>
<keyword evidence="1" id="KW-1133">Transmembrane helix</keyword>
<keyword evidence="1" id="KW-0812">Transmembrane</keyword>
<accession>A0A2L2X862</accession>
<sequence>MGPSEMLLYQGGYFFFVNTGWKIPILILAGFLVVGRVELSDALYFGI</sequence>
<organism evidence="2 3">
    <name type="scientific">Desulfocucumis palustris</name>
    <dbReference type="NCBI Taxonomy" id="1898651"/>
    <lineage>
        <taxon>Bacteria</taxon>
        <taxon>Bacillati</taxon>
        <taxon>Bacillota</taxon>
        <taxon>Clostridia</taxon>
        <taxon>Eubacteriales</taxon>
        <taxon>Desulfocucumaceae</taxon>
        <taxon>Desulfocucumis</taxon>
    </lineage>
</organism>
<evidence type="ECO:0000256" key="1">
    <source>
        <dbReference type="SAM" id="Phobius"/>
    </source>
</evidence>
<evidence type="ECO:0000313" key="2">
    <source>
        <dbReference type="EMBL" id="GBF32210.1"/>
    </source>
</evidence>
<keyword evidence="1" id="KW-0472">Membrane</keyword>
<feature type="transmembrane region" description="Helical" evidence="1">
    <location>
        <begin position="12"/>
        <end position="34"/>
    </location>
</feature>
<dbReference type="AlphaFoldDB" id="A0A2L2X862"/>
<evidence type="ECO:0000313" key="3">
    <source>
        <dbReference type="Proteomes" id="UP000239549"/>
    </source>
</evidence>
<protein>
    <submittedName>
        <fullName evidence="2">Uncharacterized protein</fullName>
    </submittedName>
</protein>
<dbReference type="EMBL" id="BFAV01000019">
    <property type="protein sequence ID" value="GBF32210.1"/>
    <property type="molecule type" value="Genomic_DNA"/>
</dbReference>
<gene>
    <name evidence="2" type="ORF">DCCM_0401</name>
</gene>
<keyword evidence="3" id="KW-1185">Reference proteome</keyword>
<proteinExistence type="predicted"/>
<name>A0A2L2X862_9FIRM</name>